<dbReference type="RefSeq" id="XP_070855884.1">
    <property type="nucleotide sequence ID" value="XM_071001721.1"/>
</dbReference>
<accession>A0ABR4M8X2</accession>
<protein>
    <submittedName>
        <fullName evidence="4">Transcription factor Cys6</fullName>
    </submittedName>
</protein>
<sequence length="859" mass="91899">MSIFNGLALPVSGTPEFGFYVFQASLGSPLEFHPAQGTALLNEMIDIYVPGSASIGEKTGIVSIDFFKYSQTTGLSSKFYSIPSRALCNTPSLASTDSSSVSPLQPTWNCPLTPAKTATSRTPEPIVHCVSRSSKSPSASTSTAAPITTLIRARTAATDLSQIPGMKILTKDGVDVTNSASRGSKTREQRSHAHMMRIVGACESCRRKKVRCDPKHRSSTSAAAISAITRSQTASSQSRKSLARKKAAAAKAAQKEAQAPSQLSQSAQTAVSGVCEPSQPNIDEPISFLDAEINNFDDIMNWGESAIPPEILQDYEIFDKNILSPNFGSSAGSPGVAFRPPSNPIALSGSNADTAVVKTAANNRSDSLPTTQKANTAYDSSNASLSTATEYADFCLYSPSNSFSDEDDLGGSDTLHHKSSSQNGRHSHYSQQRGIGSAQETLVPPNILTVAPTDIFHQASLSSVDSQLGSNSPTESTNASDVQVYHYMTVDDKVTESGSSSSVLVTASNSQHTLSSSKAPHTPAPELSACCNPDLCSYIGLASLFAIDCELSKDKQCNATLSPAPPASLSHPSTQPTEAATNNTSSNAQKSDGRSRTTLRYASTNIGNMGATTLTRTRAAGRKARAAVCATITPAITIRPSVQSLQLSMAVQGSLAPVTDKPVDYCLSYLPRFASFTTLGSINIKPNAWMNSHISPATEKIYMALRYSHGRDSGVVAKSSILDSDDAHKLSMVQRRKSHPIKTAYSWQAYFEKETGEFLSVVSRLCWMFYMVVVWATMIYTMAILYLAVVRVLRLYTHVGIPIVFSAICCTYSEPEELYLRSKPKELTNKLKQQLATSYPSSASSLPKTSKSLTPELAV</sequence>
<evidence type="ECO:0000313" key="4">
    <source>
        <dbReference type="EMBL" id="KAL2884703.1"/>
    </source>
</evidence>
<dbReference type="InterPro" id="IPR001138">
    <property type="entry name" value="Zn2Cys6_DnaBD"/>
</dbReference>
<feature type="region of interest" description="Disordered" evidence="2">
    <location>
        <begin position="405"/>
        <end position="435"/>
    </location>
</feature>
<keyword evidence="5" id="KW-1185">Reference proteome</keyword>
<feature type="transmembrane region" description="Helical" evidence="3">
    <location>
        <begin position="767"/>
        <end position="789"/>
    </location>
</feature>
<evidence type="ECO:0000256" key="3">
    <source>
        <dbReference type="SAM" id="Phobius"/>
    </source>
</evidence>
<evidence type="ECO:0000313" key="5">
    <source>
        <dbReference type="Proteomes" id="UP001610728"/>
    </source>
</evidence>
<feature type="compositionally biased region" description="Polar residues" evidence="2">
    <location>
        <begin position="420"/>
        <end position="435"/>
    </location>
</feature>
<keyword evidence="1" id="KW-0539">Nucleus</keyword>
<dbReference type="CDD" id="cd00067">
    <property type="entry name" value="GAL4"/>
    <property type="match status" value="1"/>
</dbReference>
<feature type="region of interest" description="Disordered" evidence="2">
    <location>
        <begin position="362"/>
        <end position="382"/>
    </location>
</feature>
<feature type="compositionally biased region" description="Low complexity" evidence="2">
    <location>
        <begin position="219"/>
        <end position="240"/>
    </location>
</feature>
<feature type="compositionally biased region" description="Polar residues" evidence="2">
    <location>
        <begin position="574"/>
        <end position="596"/>
    </location>
</feature>
<comment type="caution">
    <text evidence="4">The sequence shown here is derived from an EMBL/GenBank/DDBJ whole genome shotgun (WGS) entry which is preliminary data.</text>
</comment>
<dbReference type="EMBL" id="JABSNW010000010">
    <property type="protein sequence ID" value="KAL2884703.1"/>
    <property type="molecule type" value="Genomic_DNA"/>
</dbReference>
<feature type="region of interest" description="Disordered" evidence="2">
    <location>
        <begin position="562"/>
        <end position="596"/>
    </location>
</feature>
<keyword evidence="3" id="KW-1133">Transmembrane helix</keyword>
<name>A0ABR4M8X2_9PEZI</name>
<feature type="compositionally biased region" description="Low complexity" evidence="2">
    <location>
        <begin position="249"/>
        <end position="270"/>
    </location>
</feature>
<organism evidence="4 5">
    <name type="scientific">Ceratocystis lukuohia</name>
    <dbReference type="NCBI Taxonomy" id="2019550"/>
    <lineage>
        <taxon>Eukaryota</taxon>
        <taxon>Fungi</taxon>
        <taxon>Dikarya</taxon>
        <taxon>Ascomycota</taxon>
        <taxon>Pezizomycotina</taxon>
        <taxon>Sordariomycetes</taxon>
        <taxon>Hypocreomycetidae</taxon>
        <taxon>Microascales</taxon>
        <taxon>Ceratocystidaceae</taxon>
        <taxon>Ceratocystis</taxon>
    </lineage>
</organism>
<keyword evidence="3" id="KW-0812">Transmembrane</keyword>
<feature type="region of interest" description="Disordered" evidence="2">
    <location>
        <begin position="213"/>
        <end position="278"/>
    </location>
</feature>
<proteinExistence type="predicted"/>
<keyword evidence="3" id="KW-0472">Membrane</keyword>
<evidence type="ECO:0000256" key="1">
    <source>
        <dbReference type="ARBA" id="ARBA00023242"/>
    </source>
</evidence>
<reference evidence="4 5" key="1">
    <citation type="submission" date="2020-05" db="EMBL/GenBank/DDBJ databases">
        <title>Ceratocystis lukuohia genome.</title>
        <authorList>
            <person name="Harrington T.C."/>
            <person name="Kim K."/>
            <person name="Mayers C.G."/>
        </authorList>
    </citation>
    <scope>NUCLEOTIDE SEQUENCE [LARGE SCALE GENOMIC DNA]</scope>
    <source>
        <strain evidence="4 5">C4212</strain>
    </source>
</reference>
<gene>
    <name evidence="4" type="ORF">HOO65_100107</name>
</gene>
<feature type="region of interest" description="Disordered" evidence="2">
    <location>
        <begin position="837"/>
        <end position="859"/>
    </location>
</feature>
<evidence type="ECO:0000256" key="2">
    <source>
        <dbReference type="SAM" id="MobiDB-lite"/>
    </source>
</evidence>
<dbReference type="GeneID" id="98121676"/>
<dbReference type="Proteomes" id="UP001610728">
    <property type="component" value="Unassembled WGS sequence"/>
</dbReference>